<comment type="subcellular location">
    <subcellularLocation>
        <location evidence="2">Chromosome</location>
    </subcellularLocation>
    <subcellularLocation>
        <location evidence="1 19">Nucleus</location>
    </subcellularLocation>
</comment>
<dbReference type="SUPFAM" id="SSF50249">
    <property type="entry name" value="Nucleic acid-binding proteins"/>
    <property type="match status" value="1"/>
</dbReference>
<dbReference type="Pfam" id="PF21933">
    <property type="entry name" value="MCM5_C"/>
    <property type="match status" value="1"/>
</dbReference>
<dbReference type="GO" id="GO:0005524">
    <property type="term" value="F:ATP binding"/>
    <property type="evidence" value="ECO:0007669"/>
    <property type="project" value="UniProtKB-UniRule"/>
</dbReference>
<reference evidence="21" key="2">
    <citation type="submission" date="2025-08" db="UniProtKB">
        <authorList>
            <consortium name="Ensembl"/>
        </authorList>
    </citation>
    <scope>IDENTIFICATION</scope>
</reference>
<evidence type="ECO:0000256" key="13">
    <source>
        <dbReference type="ARBA" id="ARBA00023306"/>
    </source>
</evidence>
<dbReference type="GO" id="GO:0042555">
    <property type="term" value="C:MCM complex"/>
    <property type="evidence" value="ECO:0007669"/>
    <property type="project" value="UniProtKB-UniRule"/>
</dbReference>
<keyword evidence="22" id="KW-1185">Reference proteome</keyword>
<dbReference type="PANTHER" id="PTHR11630">
    <property type="entry name" value="DNA REPLICATION LICENSING FACTOR MCM FAMILY MEMBER"/>
    <property type="match status" value="1"/>
</dbReference>
<dbReference type="PANTHER" id="PTHR11630:SF42">
    <property type="entry name" value="DNA REPLICATION LICENSING FACTOR MCM5"/>
    <property type="match status" value="1"/>
</dbReference>
<evidence type="ECO:0000256" key="9">
    <source>
        <dbReference type="ARBA" id="ARBA00022806"/>
    </source>
</evidence>
<dbReference type="GO" id="GO:0016787">
    <property type="term" value="F:hydrolase activity"/>
    <property type="evidence" value="ECO:0007669"/>
    <property type="project" value="UniProtKB-KW"/>
</dbReference>
<dbReference type="GeneTree" id="ENSGT01150000286966"/>
<dbReference type="InterPro" id="IPR027925">
    <property type="entry name" value="MCM_N"/>
</dbReference>
<keyword evidence="13 19" id="KW-0131">Cell cycle</keyword>
<dbReference type="Gene3D" id="2.40.50.140">
    <property type="entry name" value="Nucleic acid-binding proteins"/>
    <property type="match status" value="1"/>
</dbReference>
<dbReference type="Gene3D" id="3.40.50.300">
    <property type="entry name" value="P-loop containing nucleotide triphosphate hydrolases"/>
    <property type="match status" value="2"/>
</dbReference>
<evidence type="ECO:0000256" key="4">
    <source>
        <dbReference type="ARBA" id="ARBA00012551"/>
    </source>
</evidence>
<evidence type="ECO:0000256" key="7">
    <source>
        <dbReference type="ARBA" id="ARBA00022741"/>
    </source>
</evidence>
<evidence type="ECO:0000256" key="5">
    <source>
        <dbReference type="ARBA" id="ARBA00022454"/>
    </source>
</evidence>
<evidence type="ECO:0000256" key="15">
    <source>
        <dbReference type="ARBA" id="ARBA00048432"/>
    </source>
</evidence>
<evidence type="ECO:0000259" key="20">
    <source>
        <dbReference type="PROSITE" id="PS50051"/>
    </source>
</evidence>
<dbReference type="AlphaFoldDB" id="A0A7N5P5Z7"/>
<dbReference type="PRINTS" id="PR01661">
    <property type="entry name" value="MCMPROTEIN5"/>
</dbReference>
<dbReference type="InterPro" id="IPR008048">
    <property type="entry name" value="MCM5"/>
</dbReference>
<dbReference type="InterPro" id="IPR033762">
    <property type="entry name" value="MCM_OB"/>
</dbReference>
<dbReference type="FunFam" id="3.30.1640.10:FF:000006">
    <property type="entry name" value="DNA helicase"/>
    <property type="match status" value="1"/>
</dbReference>
<dbReference type="InterPro" id="IPR027417">
    <property type="entry name" value="P-loop_NTPase"/>
</dbReference>
<organism evidence="21 22">
    <name type="scientific">Ailuropoda melanoleuca</name>
    <name type="common">Giant panda</name>
    <dbReference type="NCBI Taxonomy" id="9646"/>
    <lineage>
        <taxon>Eukaryota</taxon>
        <taxon>Metazoa</taxon>
        <taxon>Chordata</taxon>
        <taxon>Craniata</taxon>
        <taxon>Vertebrata</taxon>
        <taxon>Euteleostomi</taxon>
        <taxon>Mammalia</taxon>
        <taxon>Eutheria</taxon>
        <taxon>Laurasiatheria</taxon>
        <taxon>Carnivora</taxon>
        <taxon>Caniformia</taxon>
        <taxon>Ursidae</taxon>
        <taxon>Ailuropoda</taxon>
    </lineage>
</organism>
<evidence type="ECO:0000313" key="22">
    <source>
        <dbReference type="Proteomes" id="UP000008912"/>
    </source>
</evidence>
<dbReference type="SMART" id="SM00350">
    <property type="entry name" value="MCM"/>
    <property type="match status" value="1"/>
</dbReference>
<evidence type="ECO:0000256" key="1">
    <source>
        <dbReference type="ARBA" id="ARBA00004123"/>
    </source>
</evidence>
<evidence type="ECO:0000256" key="16">
    <source>
        <dbReference type="ARBA" id="ARBA00064829"/>
    </source>
</evidence>
<dbReference type="InterPro" id="IPR018525">
    <property type="entry name" value="MCM_CS"/>
</dbReference>
<evidence type="ECO:0000256" key="12">
    <source>
        <dbReference type="ARBA" id="ARBA00023242"/>
    </source>
</evidence>
<dbReference type="EC" id="3.6.4.12" evidence="4 19"/>
<evidence type="ECO:0000256" key="17">
    <source>
        <dbReference type="ARBA" id="ARBA00073496"/>
    </source>
</evidence>
<dbReference type="PRINTS" id="PR01657">
    <property type="entry name" value="MCMFAMILY"/>
</dbReference>
<dbReference type="FunFam" id="2.20.28.10:FF:000005">
    <property type="entry name" value="DNA helicase"/>
    <property type="match status" value="1"/>
</dbReference>
<name>A0A7N5P5Z7_AILME</name>
<evidence type="ECO:0000256" key="11">
    <source>
        <dbReference type="ARBA" id="ARBA00023125"/>
    </source>
</evidence>
<protein>
    <recommendedName>
        <fullName evidence="17 19">DNA replication licensing factor MCM5</fullName>
        <ecNumber evidence="4 19">3.6.4.12</ecNumber>
    </recommendedName>
</protein>
<dbReference type="GO" id="GO:0006270">
    <property type="term" value="P:DNA replication initiation"/>
    <property type="evidence" value="ECO:0007669"/>
    <property type="project" value="UniProtKB-UniRule"/>
</dbReference>
<sequence length="739" mass="81476">MSGFDDPGIFYSDSFGGDAAADEGQARKSQLQRRFKEFLRQYRVGTDRTGFTFKYRDELKRHYNLGEYWVEVEMEDLASFDEDLADYLYKQPAEHLQLLEEAAKEVADEVTRPRPTGEEVLQDIQVMLKSDASPSSIRSLKSDMMSHLVKIPGIIISASGVRAKATRISIQCRSCRNTVSNIAMRPGLEGYALPRKCNTDQAGRPKCPLDPYFIMPDKCKCVDFQTLKLQELPDAVPHGEMPRHMQLYCDRYLCDKVVPGNRVTIMGIYSIKKFGLTSSRGRDRVGVGIRSSYIRVLGIQVDTDGSGRSFAGAVTPQEEEEFRRLAALPNVYEVISKSIAPSIFGGTDMKKAIACLLFGGSRKRLPDGLTRRGDINLLMLGDPGTAKSQLLKFVEKCSPIGVYTSGKGSSAAGLTASVMRDPSSRNFIMEGGAMVLADGGVVCIDEFDKMREDDRVAIHEAMEQQTISIAKMLAKHVITLHVSALTQTQAVEGEVDLAKLKKFIAYCRARCGPRLSAEAAEKLKNRYIIMRSGARQHERDSDRRSNIPITVRQLEAIVRIAEALSKMRLQPFATEADVEEALRLFQVSTLDAALSGTLSGVEGFTSQEDQELLSRIEKQLKRRFAIGSQVSEHSIIQDFTKQVGLPWGLAAGPGALLLAPVACFPRARQLWPVAQQTGLERGRGSCSLSWTCSCHLSPRDCLNLGRGWFSVPLGERTGGGGGVFGVLVEPQPGSPSPYH</sequence>
<dbReference type="Gene3D" id="3.30.1640.10">
    <property type="entry name" value="mini-chromosome maintenance (MCM) complex, chain A, domain 1"/>
    <property type="match status" value="1"/>
</dbReference>
<keyword evidence="11 18" id="KW-0238">DNA-binding</keyword>
<dbReference type="InterPro" id="IPR001208">
    <property type="entry name" value="MCM_dom"/>
</dbReference>
<evidence type="ECO:0000256" key="8">
    <source>
        <dbReference type="ARBA" id="ARBA00022801"/>
    </source>
</evidence>
<dbReference type="InterPro" id="IPR012340">
    <property type="entry name" value="NA-bd_OB-fold"/>
</dbReference>
<comment type="function">
    <text evidence="19">Acts as component of the MCM2-7 complex (MCM complex) which is the replicative helicase essential for 'once per cell cycle' DNA replication initiation and elongation in eukaryotic cells. The active ATPase sites in the MCM2-7 ring are formed through the interaction surfaces of two neighboring subunits such that a critical structure of a conserved arginine finger motif is provided in trans relative to the ATP-binding site of the Walker A box of the adjacent subunit. The six ATPase active sites, however, are likely to contribute differentially to the complex helicase activity.</text>
</comment>
<dbReference type="GO" id="GO:0003688">
    <property type="term" value="F:DNA replication origin binding"/>
    <property type="evidence" value="ECO:0007669"/>
    <property type="project" value="UniProtKB-UniRule"/>
</dbReference>
<comment type="subunit">
    <text evidence="16">Component of the MCM2-7 complex. The complex forms a toroidal hexameric ring with the proposed subunit order MCM2-MCM6-MCM4-MCM7-MCM3-MCM5. Component of the CMG helicase complex, a hexameric ring of related MCM2-7 subunits stabilized by CDC45 and the tetrameric GINS complex. Interacts with ANKRD17. Interacts with MCMBP. Interacts with TONSL; the interaction is direct.</text>
</comment>
<evidence type="ECO:0000256" key="2">
    <source>
        <dbReference type="ARBA" id="ARBA00004286"/>
    </source>
</evidence>
<dbReference type="PROSITE" id="PS50051">
    <property type="entry name" value="MCM_2"/>
    <property type="match status" value="1"/>
</dbReference>
<reference evidence="21 22" key="1">
    <citation type="journal article" date="2010" name="Nature">
        <title>The sequence and de novo assembly of the giant panda genome.</title>
        <authorList>
            <person name="Li R."/>
            <person name="Fan W."/>
            <person name="Tian G."/>
            <person name="Zhu H."/>
            <person name="He L."/>
            <person name="Cai J."/>
            <person name="Huang Q."/>
            <person name="Cai Q."/>
            <person name="Li B."/>
            <person name="Bai Y."/>
            <person name="Zhang Z."/>
            <person name="Zhang Y."/>
            <person name="Wang W."/>
            <person name="Li J."/>
            <person name="Wei F."/>
            <person name="Li H."/>
            <person name="Jian M."/>
            <person name="Li J."/>
            <person name="Zhang Z."/>
            <person name="Nielsen R."/>
            <person name="Li D."/>
            <person name="Gu W."/>
            <person name="Yang Z."/>
            <person name="Xuan Z."/>
            <person name="Ryder O.A."/>
            <person name="Leung F.C."/>
            <person name="Zhou Y."/>
            <person name="Cao J."/>
            <person name="Sun X."/>
            <person name="Fu Y."/>
            <person name="Fang X."/>
            <person name="Guo X."/>
            <person name="Wang B."/>
            <person name="Hou R."/>
            <person name="Shen F."/>
            <person name="Mu B."/>
            <person name="Ni P."/>
            <person name="Lin R."/>
            <person name="Qian W."/>
            <person name="Wang G."/>
            <person name="Yu C."/>
            <person name="Nie W."/>
            <person name="Wang J."/>
            <person name="Wu Z."/>
            <person name="Liang H."/>
            <person name="Min J."/>
            <person name="Wu Q."/>
            <person name="Cheng S."/>
            <person name="Ruan J."/>
            <person name="Wang M."/>
            <person name="Shi Z."/>
            <person name="Wen M."/>
            <person name="Liu B."/>
            <person name="Ren X."/>
            <person name="Zheng H."/>
            <person name="Dong D."/>
            <person name="Cook K."/>
            <person name="Shan G."/>
            <person name="Zhang H."/>
            <person name="Kosiol C."/>
            <person name="Xie X."/>
            <person name="Lu Z."/>
            <person name="Zheng H."/>
            <person name="Li Y."/>
            <person name="Steiner C.C."/>
            <person name="Lam T.T."/>
            <person name="Lin S."/>
            <person name="Zhang Q."/>
            <person name="Li G."/>
            <person name="Tian J."/>
            <person name="Gong T."/>
            <person name="Liu H."/>
            <person name="Zhang D."/>
            <person name="Fang L."/>
            <person name="Ye C."/>
            <person name="Zhang J."/>
            <person name="Hu W."/>
            <person name="Xu A."/>
            <person name="Ren Y."/>
            <person name="Zhang G."/>
            <person name="Bruford M.W."/>
            <person name="Li Q."/>
            <person name="Ma L."/>
            <person name="Guo Y."/>
            <person name="An N."/>
            <person name="Hu Y."/>
            <person name="Zheng Y."/>
            <person name="Shi Y."/>
            <person name="Li Z."/>
            <person name="Liu Q."/>
            <person name="Chen Y."/>
            <person name="Zhao J."/>
            <person name="Qu N."/>
            <person name="Zhao S."/>
            <person name="Tian F."/>
            <person name="Wang X."/>
            <person name="Wang H."/>
            <person name="Xu L."/>
            <person name="Liu X."/>
            <person name="Vinar T."/>
            <person name="Wang Y."/>
            <person name="Lam T.W."/>
            <person name="Yiu S.M."/>
            <person name="Liu S."/>
            <person name="Zhang H."/>
            <person name="Li D."/>
            <person name="Huang Y."/>
            <person name="Wang X."/>
            <person name="Yang G."/>
            <person name="Jiang Z."/>
            <person name="Wang J."/>
            <person name="Qin N."/>
            <person name="Li L."/>
            <person name="Li J."/>
            <person name="Bolund L."/>
            <person name="Kristiansen K."/>
            <person name="Wong G.K."/>
            <person name="Olson M."/>
            <person name="Zhang X."/>
            <person name="Li S."/>
            <person name="Yang H."/>
            <person name="Wang J."/>
            <person name="Wang J."/>
        </authorList>
    </citation>
    <scope>NUCLEOTIDE SEQUENCE [LARGE SCALE GENOMIC DNA]</scope>
</reference>
<dbReference type="GO" id="GO:0043138">
    <property type="term" value="F:3'-5' DNA helicase activity"/>
    <property type="evidence" value="ECO:0007669"/>
    <property type="project" value="TreeGrafter"/>
</dbReference>
<dbReference type="PROSITE" id="PS00847">
    <property type="entry name" value="MCM_1"/>
    <property type="match status" value="1"/>
</dbReference>
<feature type="domain" description="MCM C-terminal AAA(+) ATPase" evidence="20">
    <location>
        <begin position="331"/>
        <end position="496"/>
    </location>
</feature>
<gene>
    <name evidence="21" type="primary">MCM5</name>
</gene>
<dbReference type="Pfam" id="PF17855">
    <property type="entry name" value="MCM_lid"/>
    <property type="match status" value="1"/>
</dbReference>
<evidence type="ECO:0000256" key="10">
    <source>
        <dbReference type="ARBA" id="ARBA00022840"/>
    </source>
</evidence>
<keyword evidence="6 19" id="KW-0235">DNA replication</keyword>
<keyword evidence="5" id="KW-0158">Chromosome</keyword>
<dbReference type="SUPFAM" id="SSF52540">
    <property type="entry name" value="P-loop containing nucleoside triphosphate hydrolases"/>
    <property type="match status" value="1"/>
</dbReference>
<comment type="function">
    <text evidence="14">Acts as a component of the MCM2-7 complex (MCM complex) which is the replicative helicase essential for 'once per cell cycle' DNA replication initiation and elongation in eukaryotic cells. Core component of CDC45-MCM-GINS (CMG) helicase, the molecular machine that unwinds template DNA during replication, and around which the replisome is built. The active ATPase sites in the MCM2-7 ring are formed through the interaction surfaces of two neighboring subunits such that a critical structure of a conserved arginine finger motif is provided in trans relative to the ATP-binding site of the Walker A box of the adjacent subunit. The six ATPase active sites, however, are likely to contribute differentially to the complex helicase activity.</text>
</comment>
<evidence type="ECO:0000256" key="19">
    <source>
        <dbReference type="RuleBase" id="RU368063"/>
    </source>
</evidence>
<dbReference type="Gene3D" id="2.20.28.10">
    <property type="match status" value="1"/>
</dbReference>
<comment type="similarity">
    <text evidence="3 18">Belongs to the MCM family.</text>
</comment>
<keyword evidence="12 19" id="KW-0539">Nucleus</keyword>
<dbReference type="InterPro" id="IPR031327">
    <property type="entry name" value="MCM"/>
</dbReference>
<evidence type="ECO:0000256" key="18">
    <source>
        <dbReference type="RuleBase" id="RU004070"/>
    </source>
</evidence>
<keyword evidence="10 18" id="KW-0067">ATP-binding</keyword>
<evidence type="ECO:0000313" key="21">
    <source>
        <dbReference type="Ensembl" id="ENSAMEP00000035675.1"/>
    </source>
</evidence>
<dbReference type="InterPro" id="IPR041562">
    <property type="entry name" value="MCM_lid"/>
</dbReference>
<dbReference type="Ensembl" id="ENSAMET00000031619.1">
    <property type="protein sequence ID" value="ENSAMEP00000035675.1"/>
    <property type="gene ID" value="ENSAMEG00000001421.2"/>
</dbReference>
<accession>A0A7N5P5Z7</accession>
<dbReference type="GO" id="GO:0003697">
    <property type="term" value="F:single-stranded DNA binding"/>
    <property type="evidence" value="ECO:0007669"/>
    <property type="project" value="TreeGrafter"/>
</dbReference>
<dbReference type="GO" id="GO:0005694">
    <property type="term" value="C:chromosome"/>
    <property type="evidence" value="ECO:0007669"/>
    <property type="project" value="UniProtKB-SubCell"/>
</dbReference>
<dbReference type="Pfam" id="PF17207">
    <property type="entry name" value="MCM_OB"/>
    <property type="match status" value="1"/>
</dbReference>
<dbReference type="GO" id="GO:0000727">
    <property type="term" value="P:double-strand break repair via break-induced replication"/>
    <property type="evidence" value="ECO:0007669"/>
    <property type="project" value="TreeGrafter"/>
</dbReference>
<keyword evidence="7 18" id="KW-0547">Nucleotide-binding</keyword>
<evidence type="ECO:0000256" key="6">
    <source>
        <dbReference type="ARBA" id="ARBA00022705"/>
    </source>
</evidence>
<evidence type="ECO:0000256" key="14">
    <source>
        <dbReference type="ARBA" id="ARBA00045440"/>
    </source>
</evidence>
<evidence type="ECO:0000256" key="3">
    <source>
        <dbReference type="ARBA" id="ARBA00008010"/>
    </source>
</evidence>
<reference evidence="21" key="3">
    <citation type="submission" date="2025-09" db="UniProtKB">
        <authorList>
            <consortium name="Ensembl"/>
        </authorList>
    </citation>
    <scope>IDENTIFICATION</scope>
</reference>
<dbReference type="Proteomes" id="UP000008912">
    <property type="component" value="Unassembled WGS sequence"/>
</dbReference>
<dbReference type="GO" id="GO:0017116">
    <property type="term" value="F:single-stranded DNA helicase activity"/>
    <property type="evidence" value="ECO:0007669"/>
    <property type="project" value="TreeGrafter"/>
</dbReference>
<keyword evidence="8 19" id="KW-0378">Hydrolase</keyword>
<dbReference type="GO" id="GO:0005634">
    <property type="term" value="C:nucleus"/>
    <property type="evidence" value="ECO:0007669"/>
    <property type="project" value="UniProtKB-SubCell"/>
</dbReference>
<dbReference type="Pfam" id="PF14551">
    <property type="entry name" value="MCM_N"/>
    <property type="match status" value="1"/>
</dbReference>
<dbReference type="Pfam" id="PF00493">
    <property type="entry name" value="MCM"/>
    <property type="match status" value="1"/>
</dbReference>
<comment type="catalytic activity">
    <reaction evidence="15">
        <text>ATP + H2O = ADP + phosphate + H(+)</text>
        <dbReference type="Rhea" id="RHEA:13065"/>
        <dbReference type="ChEBI" id="CHEBI:15377"/>
        <dbReference type="ChEBI" id="CHEBI:15378"/>
        <dbReference type="ChEBI" id="CHEBI:30616"/>
        <dbReference type="ChEBI" id="CHEBI:43474"/>
        <dbReference type="ChEBI" id="CHEBI:456216"/>
        <dbReference type="EC" id="3.6.4.12"/>
    </reaction>
    <physiologicalReaction direction="left-to-right" evidence="15">
        <dbReference type="Rhea" id="RHEA:13066"/>
    </physiologicalReaction>
</comment>
<dbReference type="InterPro" id="IPR054125">
    <property type="entry name" value="MCM5_C"/>
</dbReference>
<keyword evidence="9 19" id="KW-0347">Helicase</keyword>
<proteinExistence type="inferred from homology"/>